<dbReference type="InterPro" id="IPR040256">
    <property type="entry name" value="At4g02000-like"/>
</dbReference>
<evidence type="ECO:0000259" key="2">
    <source>
        <dbReference type="Pfam" id="PF14111"/>
    </source>
</evidence>
<dbReference type="InterPro" id="IPR025558">
    <property type="entry name" value="DUF4283"/>
</dbReference>
<organism evidence="3">
    <name type="scientific">Sesamum radiatum</name>
    <name type="common">Black benniseed</name>
    <dbReference type="NCBI Taxonomy" id="300843"/>
    <lineage>
        <taxon>Eukaryota</taxon>
        <taxon>Viridiplantae</taxon>
        <taxon>Streptophyta</taxon>
        <taxon>Embryophyta</taxon>
        <taxon>Tracheophyta</taxon>
        <taxon>Spermatophyta</taxon>
        <taxon>Magnoliopsida</taxon>
        <taxon>eudicotyledons</taxon>
        <taxon>Gunneridae</taxon>
        <taxon>Pentapetalae</taxon>
        <taxon>asterids</taxon>
        <taxon>lamiids</taxon>
        <taxon>Lamiales</taxon>
        <taxon>Pedaliaceae</taxon>
        <taxon>Sesamum</taxon>
    </lineage>
</organism>
<feature type="compositionally biased region" description="Low complexity" evidence="1">
    <location>
        <begin position="8"/>
        <end position="21"/>
    </location>
</feature>
<name>A0AAW2L179_SESRA</name>
<dbReference type="EMBL" id="JACGWJ010000026">
    <property type="protein sequence ID" value="KAL0312369.1"/>
    <property type="molecule type" value="Genomic_DNA"/>
</dbReference>
<sequence length="608" mass="67659">MDSDSLCSLTHTSTPISSHTTTDSHDDDEDVPEEAAVPVIVEPDNEIDPVPADDFKANFNFQQFMDLAKRVIDEGDEASWRMMDKLHQRWSNQFHVGQQLRPHDHGTTLEQFSDLQQQTGQQLRPHDHGTTLGQFSDLQQQTGQQLPTLAPIVRRHAWRNVPLSLPTMDKLMHPHAQHTSSKLDHTNLNLHLEAEIGNIGNIGNPKVFDTSDNKKLDSEMAADTSNTHSVPIPGADPTPSACFYVGNIPIDSASHTVNSIAEGFHRSSRKTLRFVPPEFQNGEILVRPSLTIVEEGAKRWLTTAVGYLLGKNPYFHHLKAFATSTWPALKSVTATSNGFYFFQFKSTAAMEEVIEGGPWLFQGQPIVLQRWEPGMALRKQAHKEVPIWIRLRHLPMEFWTLEGLSTIASGIGKPLYQDAITRDYLRIDYARVCVMLNYNSTLPKHIIVMQPVPGGGKEIPCKIDIEYEWIPQKCITCECLGHNASSCIVNRKSSPPVKVYVQKPRSNAVDPKQVMEPHISEPPVHDTCTHELGDRIIRDKGKGISASHSCSFTHISEAPSSSNTHGGEPPTAGQELVLYNHFQTLQGSDDDDLPMGPKASSSPPVVPP</sequence>
<accession>A0AAW2L179</accession>
<dbReference type="PANTHER" id="PTHR31286">
    <property type="entry name" value="GLYCINE-RICH CELL WALL STRUCTURAL PROTEIN 1.8-LIKE"/>
    <property type="match status" value="1"/>
</dbReference>
<dbReference type="PANTHER" id="PTHR31286:SF165">
    <property type="entry name" value="DUF4283 DOMAIN-CONTAINING PROTEIN"/>
    <property type="match status" value="1"/>
</dbReference>
<reference evidence="3" key="2">
    <citation type="journal article" date="2024" name="Plant">
        <title>Genomic evolution and insights into agronomic trait innovations of Sesamum species.</title>
        <authorList>
            <person name="Miao H."/>
            <person name="Wang L."/>
            <person name="Qu L."/>
            <person name="Liu H."/>
            <person name="Sun Y."/>
            <person name="Le M."/>
            <person name="Wang Q."/>
            <person name="Wei S."/>
            <person name="Zheng Y."/>
            <person name="Lin W."/>
            <person name="Duan Y."/>
            <person name="Cao H."/>
            <person name="Xiong S."/>
            <person name="Wang X."/>
            <person name="Wei L."/>
            <person name="Li C."/>
            <person name="Ma Q."/>
            <person name="Ju M."/>
            <person name="Zhao R."/>
            <person name="Li G."/>
            <person name="Mu C."/>
            <person name="Tian Q."/>
            <person name="Mei H."/>
            <person name="Zhang T."/>
            <person name="Gao T."/>
            <person name="Zhang H."/>
        </authorList>
    </citation>
    <scope>NUCLEOTIDE SEQUENCE</scope>
    <source>
        <strain evidence="3">G02</strain>
    </source>
</reference>
<reference evidence="3" key="1">
    <citation type="submission" date="2020-06" db="EMBL/GenBank/DDBJ databases">
        <authorList>
            <person name="Li T."/>
            <person name="Hu X."/>
            <person name="Zhang T."/>
            <person name="Song X."/>
            <person name="Zhang H."/>
            <person name="Dai N."/>
            <person name="Sheng W."/>
            <person name="Hou X."/>
            <person name="Wei L."/>
        </authorList>
    </citation>
    <scope>NUCLEOTIDE SEQUENCE</scope>
    <source>
        <strain evidence="3">G02</strain>
        <tissue evidence="3">Leaf</tissue>
    </source>
</reference>
<evidence type="ECO:0000313" key="3">
    <source>
        <dbReference type="EMBL" id="KAL0312369.1"/>
    </source>
</evidence>
<dbReference type="Pfam" id="PF14111">
    <property type="entry name" value="DUF4283"/>
    <property type="match status" value="1"/>
</dbReference>
<feature type="domain" description="DUF4283" evidence="2">
    <location>
        <begin position="298"/>
        <end position="376"/>
    </location>
</feature>
<feature type="region of interest" description="Disordered" evidence="1">
    <location>
        <begin position="581"/>
        <end position="608"/>
    </location>
</feature>
<dbReference type="AlphaFoldDB" id="A0AAW2L179"/>
<comment type="caution">
    <text evidence="3">The sequence shown here is derived from an EMBL/GenBank/DDBJ whole genome shotgun (WGS) entry which is preliminary data.</text>
</comment>
<feature type="region of interest" description="Disordered" evidence="1">
    <location>
        <begin position="1"/>
        <end position="31"/>
    </location>
</feature>
<protein>
    <recommendedName>
        <fullName evidence="2">DUF4283 domain-containing protein</fullName>
    </recommendedName>
</protein>
<gene>
    <name evidence="3" type="ORF">Sradi_5636200</name>
</gene>
<proteinExistence type="predicted"/>
<evidence type="ECO:0000256" key="1">
    <source>
        <dbReference type="SAM" id="MobiDB-lite"/>
    </source>
</evidence>